<protein>
    <submittedName>
        <fullName evidence="1">Uncharacterized protein</fullName>
    </submittedName>
</protein>
<dbReference type="AlphaFoldDB" id="A0ABD6EQW1"/>
<gene>
    <name evidence="1" type="ORF">AB6A40_009052</name>
</gene>
<comment type="caution">
    <text evidence="1">The sequence shown here is derived from an EMBL/GenBank/DDBJ whole genome shotgun (WGS) entry which is preliminary data.</text>
</comment>
<dbReference type="InterPro" id="IPR016024">
    <property type="entry name" value="ARM-type_fold"/>
</dbReference>
<feature type="non-terminal residue" evidence="1">
    <location>
        <position position="1"/>
    </location>
</feature>
<evidence type="ECO:0000313" key="2">
    <source>
        <dbReference type="Proteomes" id="UP001608902"/>
    </source>
</evidence>
<dbReference type="SUPFAM" id="SSF48371">
    <property type="entry name" value="ARM repeat"/>
    <property type="match status" value="1"/>
</dbReference>
<sequence length="695" mass="79790">QVLKIFQYIPFTEQISKVSADVLNWKLASRNVVLENTTYFHDAVAFANDMDNGSYYKAFLEDIHWKNGELLSYAQFLYHQKRIAEALVKHLSIETSSSIQTMLDLCIAFIRDLREDSYDYLWPFFNAIIGILERAHEQSDLLQSGFHALAILFKLQWRRIVKELRRTFVYFVPLFGSARDYIRRFAAEAFAFLLRKSHNIPKLTTFLMETAEKTNDRNLMDGVALLLFNSVKGVSHQFHSSASQILTDILSSALKLQSERTRQVATQILEKFMESCVMFTSQEFSSPIFDVILNMFAAVSSSSTSSAKDVALLSCMLRIWITSRRGVTLSSPSQLTEVLCSVVSKNSWTPHDDVLCLISETVSMYHEQSCTQSLLKAAINKIIDRSQSCDFLAVIDFVNNLSDVPLFDLWFMPTIGRYFEKIIESGDENHIAKIFNFYATLCVKRRPLESIKQHERNLFFDVSCHRMFRELLVSVIQKSDVSENEVDRNLICAITIYPWLWREAEEPQAVDSLLKLLRAFLSMKSYSFSSQLAWLTVHTISLINVDLLSSFDLESIVSLIRKTNCDECSLRVFRTILPHIKDFDTNDAVLFVKIAREVKQCFAHWNTKIRQEALQILAGFTLPNRMLTATDEAAVSSENVFELLLLAERTPCTLNEYRTRLSLLRRLKYGSHAKYLPECNSDFIDTVCDSTTPGV</sequence>
<keyword evidence="2" id="KW-1185">Reference proteome</keyword>
<dbReference type="InterPro" id="IPR052575">
    <property type="entry name" value="SSU_processome_comp_20"/>
</dbReference>
<dbReference type="PANTHER" id="PTHR17695">
    <property type="entry name" value="SMALL SUBUNIT PROCESSOME COMPONENT 20 HOMOLOG"/>
    <property type="match status" value="1"/>
</dbReference>
<evidence type="ECO:0000313" key="1">
    <source>
        <dbReference type="EMBL" id="MFH4982343.1"/>
    </source>
</evidence>
<organism evidence="1 2">
    <name type="scientific">Gnathostoma spinigerum</name>
    <dbReference type="NCBI Taxonomy" id="75299"/>
    <lineage>
        <taxon>Eukaryota</taxon>
        <taxon>Metazoa</taxon>
        <taxon>Ecdysozoa</taxon>
        <taxon>Nematoda</taxon>
        <taxon>Chromadorea</taxon>
        <taxon>Rhabditida</taxon>
        <taxon>Spirurina</taxon>
        <taxon>Gnathostomatomorpha</taxon>
        <taxon>Gnathostomatoidea</taxon>
        <taxon>Gnathostomatidae</taxon>
        <taxon>Gnathostoma</taxon>
    </lineage>
</organism>
<proteinExistence type="predicted"/>
<name>A0ABD6EQW1_9BILA</name>
<dbReference type="PANTHER" id="PTHR17695:SF11">
    <property type="entry name" value="SMALL SUBUNIT PROCESSOME COMPONENT 20 HOMOLOG"/>
    <property type="match status" value="1"/>
</dbReference>
<dbReference type="Proteomes" id="UP001608902">
    <property type="component" value="Unassembled WGS sequence"/>
</dbReference>
<accession>A0ABD6EQW1</accession>
<dbReference type="EMBL" id="JBGFUD010009050">
    <property type="protein sequence ID" value="MFH4982343.1"/>
    <property type="molecule type" value="Genomic_DNA"/>
</dbReference>
<reference evidence="1 2" key="1">
    <citation type="submission" date="2024-08" db="EMBL/GenBank/DDBJ databases">
        <title>Gnathostoma spinigerum genome.</title>
        <authorList>
            <person name="Gonzalez-Bertolin B."/>
            <person name="Monzon S."/>
            <person name="Zaballos A."/>
            <person name="Jimenez P."/>
            <person name="Dekumyoy P."/>
            <person name="Varona S."/>
            <person name="Cuesta I."/>
            <person name="Sumanam S."/>
            <person name="Adisakwattana P."/>
            <person name="Gasser R.B."/>
            <person name="Hernandez-Gonzalez A."/>
            <person name="Young N.D."/>
            <person name="Perteguer M.J."/>
        </authorList>
    </citation>
    <scope>NUCLEOTIDE SEQUENCE [LARGE SCALE GENOMIC DNA]</scope>
    <source>
        <strain evidence="1">AL3</strain>
        <tissue evidence="1">Liver</tissue>
    </source>
</reference>